<feature type="transmembrane region" description="Helical" evidence="1">
    <location>
        <begin position="69"/>
        <end position="91"/>
    </location>
</feature>
<proteinExistence type="predicted"/>
<sequence length="92" mass="10828">MKIKSWIVMKFLSFTHSWNHEIHRQIENKVSASYNKTFPGGIEDPEKRDKIFKGMRDFYYQRMMNTATMLLAICTLIISLVALIVSMLSILR</sequence>
<protein>
    <submittedName>
        <fullName evidence="2">Uncharacterized protein</fullName>
    </submittedName>
</protein>
<gene>
    <name evidence="2" type="ORF">FHU10_0601</name>
</gene>
<keyword evidence="1" id="KW-1133">Transmembrane helix</keyword>
<dbReference type="AlphaFoldDB" id="A0A542D6E5"/>
<reference evidence="2" key="1">
    <citation type="submission" date="2019-06" db="EMBL/GenBank/DDBJ databases">
        <authorList>
            <person name="Deangelis K."/>
            <person name="Huntemann M."/>
            <person name="Clum A."/>
            <person name="Pillay M."/>
            <person name="Palaniappan K."/>
            <person name="Varghese N."/>
            <person name="Mikhailova N."/>
            <person name="Stamatis D."/>
            <person name="Reddy T."/>
            <person name="Daum C."/>
            <person name="Shapiro N."/>
            <person name="Ivanova N."/>
            <person name="Kyrpides N."/>
            <person name="Woyke T."/>
        </authorList>
    </citation>
    <scope>NUCLEOTIDE SEQUENCE [LARGE SCALE GENOMIC DNA]</scope>
    <source>
        <strain evidence="2">128R</strain>
    </source>
</reference>
<keyword evidence="1" id="KW-0812">Transmembrane</keyword>
<accession>A0A542D6E5</accession>
<dbReference type="EMBL" id="VISQ01000001">
    <property type="protein sequence ID" value="TVZ68177.1"/>
    <property type="molecule type" value="Genomic_DNA"/>
</dbReference>
<keyword evidence="1" id="KW-0472">Membrane</keyword>
<reference evidence="2" key="2">
    <citation type="submission" date="2019-08" db="EMBL/GenBank/DDBJ databases">
        <title>Investigation of anaerobic lignin degradation for improved lignocellulosic biofuels.</title>
        <authorList>
            <person name="Deangelis K.PhD."/>
        </authorList>
    </citation>
    <scope>NUCLEOTIDE SEQUENCE [LARGE SCALE GENOMIC DNA]</scope>
    <source>
        <strain evidence="2">128R</strain>
    </source>
</reference>
<evidence type="ECO:0000256" key="1">
    <source>
        <dbReference type="SAM" id="Phobius"/>
    </source>
</evidence>
<organism evidence="2">
    <name type="scientific">Serratia fonticola</name>
    <dbReference type="NCBI Taxonomy" id="47917"/>
    <lineage>
        <taxon>Bacteria</taxon>
        <taxon>Pseudomonadati</taxon>
        <taxon>Pseudomonadota</taxon>
        <taxon>Gammaproteobacteria</taxon>
        <taxon>Enterobacterales</taxon>
        <taxon>Yersiniaceae</taxon>
        <taxon>Serratia</taxon>
    </lineage>
</organism>
<comment type="caution">
    <text evidence="2">The sequence shown here is derived from an EMBL/GenBank/DDBJ whole genome shotgun (WGS) entry which is preliminary data.</text>
</comment>
<evidence type="ECO:0000313" key="2">
    <source>
        <dbReference type="EMBL" id="TVZ68177.1"/>
    </source>
</evidence>
<name>A0A542D6E5_SERFO</name>